<proteinExistence type="predicted"/>
<accession>A0ABT7JY57</accession>
<protein>
    <submittedName>
        <fullName evidence="1">Uncharacterized protein</fullName>
    </submittedName>
</protein>
<evidence type="ECO:0000313" key="2">
    <source>
        <dbReference type="Proteomes" id="UP001172645"/>
    </source>
</evidence>
<evidence type="ECO:0000313" key="1">
    <source>
        <dbReference type="EMBL" id="MDL2401289.1"/>
    </source>
</evidence>
<keyword evidence="2" id="KW-1185">Reference proteome</keyword>
<reference evidence="1" key="1">
    <citation type="submission" date="2023-06" db="EMBL/GenBank/DDBJ databases">
        <title>Phylogenetic Diversity of Rhizobium strains.</title>
        <authorList>
            <person name="Moura F.T."/>
            <person name="Helene L.C.F."/>
            <person name="Hungria M."/>
        </authorList>
    </citation>
    <scope>NUCLEOTIDE SEQUENCE</scope>
    <source>
        <strain evidence="1">CCGE526</strain>
    </source>
</reference>
<name>A0ABT7JY57_9HYPH</name>
<sequence length="121" mass="13638">MEGTDAKTAAEIEVNRMLLMELVDALKARGALRGEDIAGALLRAEYRAELADKIAEEDGKIIDFHASEARLCTAEWEKRFGLKPEIYTLRKAQHDWIYAGGQGKSPLYPERVVELYSEPEE</sequence>
<organism evidence="1 2">
    <name type="scientific">Rhizobium mayense</name>
    <dbReference type="NCBI Taxonomy" id="1312184"/>
    <lineage>
        <taxon>Bacteria</taxon>
        <taxon>Pseudomonadati</taxon>
        <taxon>Pseudomonadota</taxon>
        <taxon>Alphaproteobacteria</taxon>
        <taxon>Hyphomicrobiales</taxon>
        <taxon>Rhizobiaceae</taxon>
        <taxon>Rhizobium/Agrobacterium group</taxon>
        <taxon>Rhizobium</taxon>
    </lineage>
</organism>
<comment type="caution">
    <text evidence="1">The sequence shown here is derived from an EMBL/GenBank/DDBJ whole genome shotgun (WGS) entry which is preliminary data.</text>
</comment>
<dbReference type="EMBL" id="JARFYM010000017">
    <property type="protein sequence ID" value="MDL2401289.1"/>
    <property type="molecule type" value="Genomic_DNA"/>
</dbReference>
<gene>
    <name evidence="1" type="ORF">PY649_20490</name>
</gene>
<dbReference type="Proteomes" id="UP001172645">
    <property type="component" value="Unassembled WGS sequence"/>
</dbReference>
<dbReference type="RefSeq" id="WP_285870483.1">
    <property type="nucleotide sequence ID" value="NZ_JARFYM010000017.1"/>
</dbReference>